<sequence length="1443" mass="162853">MENKINRVGAPLVALGVIIGAIKTLLLDFSDIAATLESSETIIFFLLSLFLIVSGVFIKLLSRRQSILCRPEALRLVRNNRAHLTGRDDDIESLIHSCRTHPLVFLVGASGAGKSALLQAGLLQDLRADAGLLPIYVETLLDGPSWEEAPWRAVSVALNAAPAFSAEARQKLGWNDPLPLAECSDALAKIQPTLGLTPLLILDQFDDYQNVHRNRFLQNRSWLQPDELCQQNGFWRSLRDHLEGEAPRLHVMIVTRRDAADGLGCVHFGQPRTVSLATLPPHEIGPLLARLTEPVDGNTVIKNPEGGWRDLCHRLETDLTREGRVLPQQLKVVLAALATLPRQRVTLRSYERAGGARGLEAQFIETAVQAAAEAHDQSRHPIRQALVALVDRTSEVPKATATREDDLLKIINEADREAARAVLEDLERREVMRQRASSDLENPLWQLDHDYLANAVLEAERRANRWTYRLEDGARALAAANGPLWTTWRNRWRALLPTGVQIAFLVDRLRSRFRYGKFRGYAWVSTLRFAPHVLVLAFVVFAGIQQSRQLQQNRIEAAFQTSIKKFNTSAELSDGEAQTLRAIAAQELAVRRHFTKLFLTDPDHARVFSKAPIMFGRALLGTSPSMHDWTKGLVQSLAVEAQEDWEKILPTAFQLAYILGTPEVFPIEAWLHVLQRSYHDPLSGGPDLEIDRNHRYLLHDRVLWAGFDAFLIQQDHDTRRAIFDQAVTRLIEPSRDNRGMAYDAALFIISRILTQNTAKENAIRFRDAAIEQINGENHQEHIITAAQLCILAMSPTDLLSFYIESNELLNNINEMENVGTIIHLLGFSMEATDGDELSNLFSFALNTALKSKMSDKLEGSYYHISRTLDRIDDYSFFKSLSLSKDDIYDLMKRVTLYSINKYGSYPYALSGTLSRLLSFYGEIEYKHLLERSVSAFIEKPSLHNTTIMEATAEAMLYRRPGDGLTPSLWYAEQIRRIIEAIPSISDPRVLKAIPSTIRYLNYGVSKQTAKTLAHLAEKIMRLPANDDEPYFLSILDIIDGLYSFSNQESSIDAHHFNEEWRSCKGDRKNYTYSEFLNCANDYRFYLDRIWELAPNLFDGEYIQGKKIKTFCENARRIVPYYNSNIDRDALFELIFHYVIHEPKRNEITYFSIYKDRINCIFDLTLAEFGEIAATRLSAELIGPRKNSAYSVIPLYISLLADRVSPDVARELATRLLEAANAPEYADRRASLYMGLTALAAAYHVDRATVEDWAQRAVAGFLKESTVKDLPLLAWTLEVVADDLSETARGELALTILDRLRTSSQPAATTAWARALGVLARNKWPDEFQARIEAEAFAALRNPLTVGLPGAVVLSVLRGDPPRTVRWAPAFWFTDFRYTDFPDRRAHIQDGLAKPLPEVAWVDSADGRDVIDDGLAPVVVWAKKEQSQGRLSEIDLEAPLSLEP</sequence>
<dbReference type="Pfam" id="PF20703">
    <property type="entry name" value="nSTAND1"/>
    <property type="match status" value="1"/>
</dbReference>
<keyword evidence="4" id="KW-1185">Reference proteome</keyword>
<feature type="transmembrane region" description="Helical" evidence="1">
    <location>
        <begin position="42"/>
        <end position="61"/>
    </location>
</feature>
<dbReference type="OrthoDB" id="8021210at2"/>
<accession>A0A1G8EXQ2</accession>
<proteinExistence type="predicted"/>
<organism evidence="3 4">
    <name type="scientific">Roseospirillum parvum</name>
    <dbReference type="NCBI Taxonomy" id="83401"/>
    <lineage>
        <taxon>Bacteria</taxon>
        <taxon>Pseudomonadati</taxon>
        <taxon>Pseudomonadota</taxon>
        <taxon>Alphaproteobacteria</taxon>
        <taxon>Rhodospirillales</taxon>
        <taxon>Rhodospirillaceae</taxon>
        <taxon>Roseospirillum</taxon>
    </lineage>
</organism>
<dbReference type="Proteomes" id="UP000217076">
    <property type="component" value="Unassembled WGS sequence"/>
</dbReference>
<gene>
    <name evidence="3" type="ORF">SAMN05421742_11174</name>
</gene>
<name>A0A1G8EXQ2_9PROT</name>
<keyword evidence="1" id="KW-1133">Transmembrane helix</keyword>
<dbReference type="SUPFAM" id="SSF52540">
    <property type="entry name" value="P-loop containing nucleoside triphosphate hydrolases"/>
    <property type="match status" value="1"/>
</dbReference>
<dbReference type="InterPro" id="IPR049052">
    <property type="entry name" value="nSTAND1"/>
</dbReference>
<dbReference type="STRING" id="83401.SAMN05421742_11174"/>
<protein>
    <recommendedName>
        <fullName evidence="2">Novel STAND NTPase 1 domain-containing protein</fullName>
    </recommendedName>
</protein>
<evidence type="ECO:0000313" key="3">
    <source>
        <dbReference type="EMBL" id="SDH74676.1"/>
    </source>
</evidence>
<evidence type="ECO:0000259" key="2">
    <source>
        <dbReference type="Pfam" id="PF20703"/>
    </source>
</evidence>
<reference evidence="4" key="1">
    <citation type="submission" date="2016-10" db="EMBL/GenBank/DDBJ databases">
        <authorList>
            <person name="Varghese N."/>
            <person name="Submissions S."/>
        </authorList>
    </citation>
    <scope>NUCLEOTIDE SEQUENCE [LARGE SCALE GENOMIC DNA]</scope>
    <source>
        <strain evidence="4">930I</strain>
    </source>
</reference>
<dbReference type="EMBL" id="FNCV01000011">
    <property type="protein sequence ID" value="SDH74676.1"/>
    <property type="molecule type" value="Genomic_DNA"/>
</dbReference>
<dbReference type="InterPro" id="IPR027417">
    <property type="entry name" value="P-loop_NTPase"/>
</dbReference>
<feature type="domain" description="Novel STAND NTPase 1" evidence="2">
    <location>
        <begin position="83"/>
        <end position="454"/>
    </location>
</feature>
<evidence type="ECO:0000313" key="4">
    <source>
        <dbReference type="Proteomes" id="UP000217076"/>
    </source>
</evidence>
<dbReference type="RefSeq" id="WP_143131010.1">
    <property type="nucleotide sequence ID" value="NZ_FNCV01000011.1"/>
</dbReference>
<keyword evidence="1" id="KW-0812">Transmembrane</keyword>
<feature type="transmembrane region" description="Helical" evidence="1">
    <location>
        <begin position="12"/>
        <end position="30"/>
    </location>
</feature>
<feature type="transmembrane region" description="Helical" evidence="1">
    <location>
        <begin position="520"/>
        <end position="544"/>
    </location>
</feature>
<keyword evidence="1" id="KW-0472">Membrane</keyword>
<evidence type="ECO:0000256" key="1">
    <source>
        <dbReference type="SAM" id="Phobius"/>
    </source>
</evidence>